<feature type="region of interest" description="Disordered" evidence="8">
    <location>
        <begin position="160"/>
        <end position="194"/>
    </location>
</feature>
<feature type="region of interest" description="Disordered" evidence="8">
    <location>
        <begin position="971"/>
        <end position="996"/>
    </location>
</feature>
<accession>A0AAW0BYL8</accession>
<dbReference type="AlphaFoldDB" id="A0AAW0BYL8"/>
<feature type="compositionally biased region" description="Basic and acidic residues" evidence="8">
    <location>
        <begin position="82"/>
        <end position="93"/>
    </location>
</feature>
<dbReference type="PANTHER" id="PTHR14898">
    <property type="entry name" value="ENHANCER OF POLYCOMB"/>
    <property type="match status" value="1"/>
</dbReference>
<dbReference type="EMBL" id="JAWWNJ010000024">
    <property type="protein sequence ID" value="KAK7031410.1"/>
    <property type="molecule type" value="Genomic_DNA"/>
</dbReference>
<dbReference type="Pfam" id="PF10513">
    <property type="entry name" value="EPL1"/>
    <property type="match status" value="1"/>
</dbReference>
<evidence type="ECO:0000256" key="2">
    <source>
        <dbReference type="ARBA" id="ARBA00008035"/>
    </source>
</evidence>
<keyword evidence="5 7" id="KW-0539">Nucleus</keyword>
<dbReference type="GO" id="GO:0035267">
    <property type="term" value="C:NuA4 histone acetyltransferase complex"/>
    <property type="evidence" value="ECO:0007669"/>
    <property type="project" value="InterPro"/>
</dbReference>
<evidence type="ECO:0000256" key="7">
    <source>
        <dbReference type="RuleBase" id="RU361124"/>
    </source>
</evidence>
<feature type="region of interest" description="Disordered" evidence="8">
    <location>
        <begin position="647"/>
        <end position="669"/>
    </location>
</feature>
<dbReference type="InterPro" id="IPR019542">
    <property type="entry name" value="Enhancer_polycomb-like_N"/>
</dbReference>
<protein>
    <recommendedName>
        <fullName evidence="7">Enhancer of polycomb-like protein</fullName>
    </recommendedName>
</protein>
<proteinExistence type="inferred from homology"/>
<evidence type="ECO:0000256" key="8">
    <source>
        <dbReference type="SAM" id="MobiDB-lite"/>
    </source>
</evidence>
<evidence type="ECO:0000256" key="5">
    <source>
        <dbReference type="ARBA" id="ARBA00023242"/>
    </source>
</evidence>
<comment type="caution">
    <text evidence="10">The sequence shown here is derived from an EMBL/GenBank/DDBJ whole genome shotgun (WGS) entry which is preliminary data.</text>
</comment>
<feature type="region of interest" description="Disordered" evidence="8">
    <location>
        <begin position="388"/>
        <end position="425"/>
    </location>
</feature>
<dbReference type="GO" id="GO:0006357">
    <property type="term" value="P:regulation of transcription by RNA polymerase II"/>
    <property type="evidence" value="ECO:0007669"/>
    <property type="project" value="InterPro"/>
</dbReference>
<evidence type="ECO:0000256" key="1">
    <source>
        <dbReference type="ARBA" id="ARBA00004123"/>
    </source>
</evidence>
<feature type="region of interest" description="Disordered" evidence="8">
    <location>
        <begin position="1009"/>
        <end position="1063"/>
    </location>
</feature>
<sequence length="1063" mass="115969">MPRLVHPPTTLRNRNRITNKYRLKIHRGELDTDPIIPDEDDEKSRSNLAVAGVDQDDANEHHLQAVLSEAAARNYASPRPSRGADKKSEDKKPAQPAAYIPTPDSTGIVDGYEPLYTWKDPVTYVCTSTTVEEGVNYALAHECTYYLDERDQEWLDKNNEEARGEGTSAQGAMSSASGLRTSSRSAKAKGKEPESSAAVVISADEFELVMGLFEKVTHEKTEHLHLSLEGMPFPPFADYQDTFSSPLAPADFAAFVVPSWIPPPSTLVRIARAIYPHWKERRLEREGRRIIPTLNFDEGDVLNESYICFRRREIKAVRKTRASQITSSDKLLRLQSEFSYPFDLAKAVLAREGLKQESARQQQAVWEKRQAVADLKRKYPTLGDKADEELLVDKERPPKKLETSSSSRLPGLKIRTPNDSAVSVPSARVEPAMKPQARYAMIQSKIDIELTRQKDHHWEDGVSNSYQQAPVPYTSRLFKYVPPADALSCPASSTPSEDAPPHRAVRVRIGRGGRVMLDRRRPAPAPIVKQSRSSLFGPPASDDEMDSEDFNRMSERWRFDSDDSPAVGLDGLDEQDRVLTDEYDPKYLRHAMCLLSENDHQGLMTDTSLLFAPTDGSREMTKVPGFRLGVPFLMTRRDASGVSRPFPPGNHSMVSQPSSNGPPPLVPNGTPISTQMKKMQPMPAAGQHLRISSNGGMRPPGIPVVNSMHSHTSPPRNSPPHPHSQQHSPTPPVSNGAINMPHVGPSNPDAVVHGMALPNGIVPSHQPPDPNNLMAPVNVPIRVNSPARPKSVNQHVNGVNGVNNYPIPNMNGGPINGFPSSNMSAAQFMPQSSSSLSVHQKQLIQAAFANTPPNQAGLGVQDMQAVMQANGQGNRPMPNPGYMHVPNGTTFNMALGTGTNINLKLPPTRQMSWSGPMRPNSAMSGMEGPGMNGGMNGGMSGSSLNGAINGSMNGMSGPMNGAMNGAMNRSMSGSMSPSPNHRHAVPVPVRTPSANGSRNGMRAMNGQMNGHSMSPHMHHSPSPMPSISQSQSPPRPPMTPMQMGTPSPSMQHQQPVGGFQNVY</sequence>
<dbReference type="Proteomes" id="UP001362999">
    <property type="component" value="Unassembled WGS sequence"/>
</dbReference>
<comment type="function">
    <text evidence="6">Component of the NuA4 histone acetyltransferase complex which is involved in transcriptional activation of selected genes principally by acetylation of nucleosomal histone H4 and H2A. The NuA4 complex is also involved in DNA repair. Involved in gene silencing by neighboring heterochromatin, blockage of the silencing spreading along the chromosome, and required for cell cycle progression through G2/M.</text>
</comment>
<name>A0AAW0BYL8_9AGAR</name>
<feature type="region of interest" description="Disordered" evidence="8">
    <location>
        <begin position="71"/>
        <end position="105"/>
    </location>
</feature>
<evidence type="ECO:0000259" key="9">
    <source>
        <dbReference type="Pfam" id="PF10513"/>
    </source>
</evidence>
<feature type="compositionally biased region" description="Low complexity" evidence="8">
    <location>
        <begin position="174"/>
        <end position="185"/>
    </location>
</feature>
<dbReference type="GO" id="GO:0005634">
    <property type="term" value="C:nucleus"/>
    <property type="evidence" value="ECO:0007669"/>
    <property type="project" value="UniProtKB-SubCell"/>
</dbReference>
<comment type="subcellular location">
    <subcellularLocation>
        <location evidence="1 7">Nucleus</location>
    </subcellularLocation>
</comment>
<keyword evidence="3 7" id="KW-0805">Transcription regulation</keyword>
<keyword evidence="11" id="KW-1185">Reference proteome</keyword>
<comment type="similarity">
    <text evidence="2 7">Belongs to the enhancer of polycomb family.</text>
</comment>
<evidence type="ECO:0000256" key="6">
    <source>
        <dbReference type="ARBA" id="ARBA00025513"/>
    </source>
</evidence>
<gene>
    <name evidence="10" type="ORF">R3P38DRAFT_814107</name>
</gene>
<evidence type="ECO:0000313" key="11">
    <source>
        <dbReference type="Proteomes" id="UP001362999"/>
    </source>
</evidence>
<feature type="compositionally biased region" description="Low complexity" evidence="8">
    <location>
        <begin position="1040"/>
        <end position="1051"/>
    </location>
</feature>
<feature type="domain" description="Enhancer of polycomb-like N-terminal" evidence="9">
    <location>
        <begin position="14"/>
        <end position="215"/>
    </location>
</feature>
<dbReference type="InterPro" id="IPR024943">
    <property type="entry name" value="Enhancer_polycomb"/>
</dbReference>
<organism evidence="10 11">
    <name type="scientific">Favolaschia claudopus</name>
    <dbReference type="NCBI Taxonomy" id="2862362"/>
    <lineage>
        <taxon>Eukaryota</taxon>
        <taxon>Fungi</taxon>
        <taxon>Dikarya</taxon>
        <taxon>Basidiomycota</taxon>
        <taxon>Agaricomycotina</taxon>
        <taxon>Agaricomycetes</taxon>
        <taxon>Agaricomycetidae</taxon>
        <taxon>Agaricales</taxon>
        <taxon>Marasmiineae</taxon>
        <taxon>Mycenaceae</taxon>
        <taxon>Favolaschia</taxon>
    </lineage>
</organism>
<evidence type="ECO:0000313" key="10">
    <source>
        <dbReference type="EMBL" id="KAK7031410.1"/>
    </source>
</evidence>
<feature type="region of interest" description="Disordered" evidence="8">
    <location>
        <begin position="692"/>
        <end position="746"/>
    </location>
</feature>
<keyword evidence="4 7" id="KW-0804">Transcription</keyword>
<feature type="region of interest" description="Disordered" evidence="8">
    <location>
        <begin position="26"/>
        <end position="59"/>
    </location>
</feature>
<feature type="compositionally biased region" description="Basic and acidic residues" evidence="8">
    <location>
        <begin position="391"/>
        <end position="402"/>
    </location>
</feature>
<evidence type="ECO:0000256" key="4">
    <source>
        <dbReference type="ARBA" id="ARBA00023163"/>
    </source>
</evidence>
<reference evidence="10 11" key="1">
    <citation type="journal article" date="2024" name="J Genomics">
        <title>Draft genome sequencing and assembly of Favolaschia claudopus CIRM-BRFM 2984 isolated from oak limbs.</title>
        <authorList>
            <person name="Navarro D."/>
            <person name="Drula E."/>
            <person name="Chaduli D."/>
            <person name="Cazenave R."/>
            <person name="Ahrendt S."/>
            <person name="Wang J."/>
            <person name="Lipzen A."/>
            <person name="Daum C."/>
            <person name="Barry K."/>
            <person name="Grigoriev I.V."/>
            <person name="Favel A."/>
            <person name="Rosso M.N."/>
            <person name="Martin F."/>
        </authorList>
    </citation>
    <scope>NUCLEOTIDE SEQUENCE [LARGE SCALE GENOMIC DNA]</scope>
    <source>
        <strain evidence="10 11">CIRM-BRFM 2984</strain>
    </source>
</reference>
<feature type="region of interest" description="Disordered" evidence="8">
    <location>
        <begin position="526"/>
        <end position="547"/>
    </location>
</feature>
<evidence type="ECO:0000256" key="3">
    <source>
        <dbReference type="ARBA" id="ARBA00023015"/>
    </source>
</evidence>